<dbReference type="GO" id="GO:0006221">
    <property type="term" value="P:pyrimidine nucleotide biosynthetic process"/>
    <property type="evidence" value="ECO:0007669"/>
    <property type="project" value="UniProtKB-KW"/>
</dbReference>
<organism evidence="3 4">
    <name type="scientific">Sphingosinicella soli</name>
    <dbReference type="NCBI Taxonomy" id="333708"/>
    <lineage>
        <taxon>Bacteria</taxon>
        <taxon>Pseudomonadati</taxon>
        <taxon>Pseudomonadota</taxon>
        <taxon>Alphaproteobacteria</taxon>
        <taxon>Sphingomonadales</taxon>
        <taxon>Sphingosinicellaceae</taxon>
        <taxon>Sphingosinicella</taxon>
    </lineage>
</organism>
<name>A0A7W7AYK5_9SPHN</name>
<dbReference type="EC" id="3.5.2.3" evidence="3"/>
<dbReference type="SUPFAM" id="SSF51556">
    <property type="entry name" value="Metallo-dependent hydrolases"/>
    <property type="match status" value="1"/>
</dbReference>
<dbReference type="NCBIfam" id="TIGR00857">
    <property type="entry name" value="pyrC_multi"/>
    <property type="match status" value="1"/>
</dbReference>
<dbReference type="GO" id="GO:0004151">
    <property type="term" value="F:dihydroorotase activity"/>
    <property type="evidence" value="ECO:0007669"/>
    <property type="project" value="UniProtKB-EC"/>
</dbReference>
<evidence type="ECO:0000256" key="1">
    <source>
        <dbReference type="ARBA" id="ARBA00022975"/>
    </source>
</evidence>
<dbReference type="GO" id="GO:0046872">
    <property type="term" value="F:metal ion binding"/>
    <property type="evidence" value="ECO:0007669"/>
    <property type="project" value="InterPro"/>
</dbReference>
<dbReference type="InterPro" id="IPR006680">
    <property type="entry name" value="Amidohydro-rel"/>
</dbReference>
<dbReference type="InterPro" id="IPR004722">
    <property type="entry name" value="DHOase"/>
</dbReference>
<dbReference type="Pfam" id="PF01979">
    <property type="entry name" value="Amidohydro_1"/>
    <property type="match status" value="1"/>
</dbReference>
<evidence type="ECO:0000313" key="4">
    <source>
        <dbReference type="Proteomes" id="UP000566324"/>
    </source>
</evidence>
<keyword evidence="4" id="KW-1185">Reference proteome</keyword>
<dbReference type="InterPro" id="IPR011059">
    <property type="entry name" value="Metal-dep_hydrolase_composite"/>
</dbReference>
<keyword evidence="3" id="KW-0378">Hydrolase</keyword>
<protein>
    <submittedName>
        <fullName evidence="3">Dihydroorotase</fullName>
        <ecNumber evidence="3">3.5.2.3</ecNumber>
    </submittedName>
</protein>
<dbReference type="InterPro" id="IPR050138">
    <property type="entry name" value="DHOase/Allantoinase_Hydrolase"/>
</dbReference>
<gene>
    <name evidence="3" type="ORF">GGQ98_000230</name>
</gene>
<comment type="caution">
    <text evidence="3">The sequence shown here is derived from an EMBL/GenBank/DDBJ whole genome shotgun (WGS) entry which is preliminary data.</text>
</comment>
<dbReference type="Proteomes" id="UP000566324">
    <property type="component" value="Unassembled WGS sequence"/>
</dbReference>
<dbReference type="PANTHER" id="PTHR43668:SF2">
    <property type="entry name" value="ALLANTOINASE"/>
    <property type="match status" value="1"/>
</dbReference>
<dbReference type="GO" id="GO:0005737">
    <property type="term" value="C:cytoplasm"/>
    <property type="evidence" value="ECO:0007669"/>
    <property type="project" value="TreeGrafter"/>
</dbReference>
<dbReference type="AlphaFoldDB" id="A0A7W7AYK5"/>
<dbReference type="InterPro" id="IPR032466">
    <property type="entry name" value="Metal_Hydrolase"/>
</dbReference>
<dbReference type="GO" id="GO:0004038">
    <property type="term" value="F:allantoinase activity"/>
    <property type="evidence" value="ECO:0007669"/>
    <property type="project" value="TreeGrafter"/>
</dbReference>
<dbReference type="CDD" id="cd01317">
    <property type="entry name" value="DHOase_IIa"/>
    <property type="match status" value="1"/>
</dbReference>
<dbReference type="GO" id="GO:0006145">
    <property type="term" value="P:purine nucleobase catabolic process"/>
    <property type="evidence" value="ECO:0007669"/>
    <property type="project" value="TreeGrafter"/>
</dbReference>
<accession>A0A7W7AYK5</accession>
<dbReference type="RefSeq" id="WP_184063831.1">
    <property type="nucleotide sequence ID" value="NZ_JACHNZ010000001.1"/>
</dbReference>
<dbReference type="Gene3D" id="3.20.20.140">
    <property type="entry name" value="Metal-dependent hydrolases"/>
    <property type="match status" value="1"/>
</dbReference>
<keyword evidence="1" id="KW-0665">Pyrimidine biosynthesis</keyword>
<sequence>MRPLAIMGARVIDPASGLDAVVDILIADRMVAAVGKPDIPSDAQRIDAAGLIAAPGLVDAGVFRSEPAACLAGGITRTLLMPDQSPVIDDPALAERAQRIGKPHVWVHPLAAATRGLAGTELAEVGLMKVAGAVGIATGRAQIASAAVMYRLLQYAAAFDLVTVVHAEDAALTEGAEATTGETATRLGFASAPAIAEAIAIARDVRLAEAAGARLHVHKVTTAEGLDVIRTARARGARITCGTAPAYLLLNDEAVTGYRTFTRLSPPLRAEDDRRAMLAGLADGTIDCLTSAHDPRGQDEKRLPFAQATPGVSGAETLLALAISAGENAGVSLSRLIAMMSAAPTKIFGVPGGTLSAGAPADVVLFDAGAPWRIDAAKFVSTGDNTPFDGLPVQGRVKWTVKSGEIAFAG</sequence>
<reference evidence="3 4" key="1">
    <citation type="submission" date="2020-08" db="EMBL/GenBank/DDBJ databases">
        <title>Genomic Encyclopedia of Type Strains, Phase IV (KMG-IV): sequencing the most valuable type-strain genomes for metagenomic binning, comparative biology and taxonomic classification.</title>
        <authorList>
            <person name="Goeker M."/>
        </authorList>
    </citation>
    <scope>NUCLEOTIDE SEQUENCE [LARGE SCALE GENOMIC DNA]</scope>
    <source>
        <strain evidence="3 4">DSM 17328</strain>
    </source>
</reference>
<dbReference type="PANTHER" id="PTHR43668">
    <property type="entry name" value="ALLANTOINASE"/>
    <property type="match status" value="1"/>
</dbReference>
<feature type="domain" description="Amidohydrolase-related" evidence="2">
    <location>
        <begin position="130"/>
        <end position="406"/>
    </location>
</feature>
<dbReference type="EMBL" id="JACHNZ010000001">
    <property type="protein sequence ID" value="MBB4630629.1"/>
    <property type="molecule type" value="Genomic_DNA"/>
</dbReference>
<dbReference type="SUPFAM" id="SSF51338">
    <property type="entry name" value="Composite domain of metallo-dependent hydrolases"/>
    <property type="match status" value="1"/>
</dbReference>
<evidence type="ECO:0000313" key="3">
    <source>
        <dbReference type="EMBL" id="MBB4630629.1"/>
    </source>
</evidence>
<evidence type="ECO:0000259" key="2">
    <source>
        <dbReference type="Pfam" id="PF01979"/>
    </source>
</evidence>
<proteinExistence type="predicted"/>